<dbReference type="Gene3D" id="3.40.50.1820">
    <property type="entry name" value="alpha/beta hydrolase"/>
    <property type="match status" value="1"/>
</dbReference>
<dbReference type="STRING" id="411483.FAEPRAA2165_03105"/>
<dbReference type="EMBL" id="ACOP02000082">
    <property type="protein sequence ID" value="EEU95308.1"/>
    <property type="molecule type" value="Genomic_DNA"/>
</dbReference>
<dbReference type="SUPFAM" id="SSF53474">
    <property type="entry name" value="alpha/beta-Hydrolases"/>
    <property type="match status" value="1"/>
</dbReference>
<dbReference type="PANTHER" id="PTHR48098">
    <property type="entry name" value="ENTEROCHELIN ESTERASE-RELATED"/>
    <property type="match status" value="1"/>
</dbReference>
<reference evidence="1" key="1">
    <citation type="submission" date="2009-08" db="EMBL/GenBank/DDBJ databases">
        <authorList>
            <person name="Weinstock G."/>
            <person name="Sodergren E."/>
            <person name="Clifton S."/>
            <person name="Fulton L."/>
            <person name="Fulton B."/>
            <person name="Courtney L."/>
            <person name="Fronick C."/>
            <person name="Harrison M."/>
            <person name="Strong C."/>
            <person name="Farmer C."/>
            <person name="Delahaunty K."/>
            <person name="Markovic C."/>
            <person name="Hall O."/>
            <person name="Minx P."/>
            <person name="Tomlinson C."/>
            <person name="Mitreva M."/>
            <person name="Nelson J."/>
            <person name="Hou S."/>
            <person name="Wollam A."/>
            <person name="Pepin K.H."/>
            <person name="Johnson M."/>
            <person name="Bhonagiri V."/>
            <person name="Nash W.E."/>
            <person name="Warren W."/>
            <person name="Chinwalla A."/>
            <person name="Mardis E.R."/>
            <person name="Wilson R.K."/>
        </authorList>
    </citation>
    <scope>NUCLEOTIDE SEQUENCE [LARGE SCALE GENOMIC DNA]</scope>
    <source>
        <strain evidence="1">A2-165</strain>
    </source>
</reference>
<dbReference type="ESTHER" id="9firm-c7h9v1">
    <property type="family name" value="A85-IroE-IroD-Fes-Yiel"/>
</dbReference>
<dbReference type="InterPro" id="IPR029058">
    <property type="entry name" value="AB_hydrolase_fold"/>
</dbReference>
<sequence>MLPFVYVGSTPHCVIIDKKGWLWMDILNLGSHRIGARFPEKGLRKGKNPAILLNDGELIEQLNLRTERAVLVGVYPNNRLSEYTPWPEPAFRPGTPDFGGQLGQYHRELNNEILPALIDEYALDTEKLAYGGYSLGGLAATMSLWETDAFAAVFSLCGSFWYPGVADFIEEHVPKNYSAQVYLQNGIREGEGHNNRLCDAYSYAQRVHTALQATCGAKTVLDDYGHHDRQSERLNAALRWVERVL</sequence>
<evidence type="ECO:0000313" key="1">
    <source>
        <dbReference type="EMBL" id="EEU95308.1"/>
    </source>
</evidence>
<gene>
    <name evidence="1" type="ORF">FAEPRAA2165_03105</name>
</gene>
<name>C7H9V1_FAED2</name>
<evidence type="ECO:0000313" key="2">
    <source>
        <dbReference type="Proteomes" id="UP000004619"/>
    </source>
</evidence>
<protein>
    <submittedName>
        <fullName evidence="1">Esterase</fullName>
    </submittedName>
</protein>
<dbReference type="Pfam" id="PF00756">
    <property type="entry name" value="Esterase"/>
    <property type="match status" value="1"/>
</dbReference>
<dbReference type="eggNOG" id="COG2819">
    <property type="taxonomic scope" value="Bacteria"/>
</dbReference>
<dbReference type="AlphaFoldDB" id="C7H9V1"/>
<organism evidence="1 2">
    <name type="scientific">Faecalibacterium duncaniae (strain DSM 17677 / JCM 31915 / A2-165)</name>
    <name type="common">Faecalibacterium prausnitzii</name>
    <dbReference type="NCBI Taxonomy" id="411483"/>
    <lineage>
        <taxon>Bacteria</taxon>
        <taxon>Bacillati</taxon>
        <taxon>Bacillota</taxon>
        <taxon>Clostridia</taxon>
        <taxon>Eubacteriales</taxon>
        <taxon>Oscillospiraceae</taxon>
        <taxon>Faecalibacterium</taxon>
    </lineage>
</organism>
<proteinExistence type="predicted"/>
<accession>C7H9V1</accession>
<dbReference type="PANTHER" id="PTHR48098:SF6">
    <property type="entry name" value="FERRI-BACILLIBACTIN ESTERASE BESA"/>
    <property type="match status" value="1"/>
</dbReference>
<keyword evidence="2" id="KW-1185">Reference proteome</keyword>
<dbReference type="InterPro" id="IPR000801">
    <property type="entry name" value="Esterase-like"/>
</dbReference>
<comment type="caution">
    <text evidence="1">The sequence shown here is derived from an EMBL/GenBank/DDBJ whole genome shotgun (WGS) entry which is preliminary data.</text>
</comment>
<dbReference type="HOGENOM" id="CLU_039834_4_0_9"/>
<dbReference type="InterPro" id="IPR050583">
    <property type="entry name" value="Mycobacterial_A85_antigen"/>
</dbReference>
<dbReference type="Proteomes" id="UP000004619">
    <property type="component" value="Unassembled WGS sequence"/>
</dbReference>